<feature type="compositionally biased region" description="Polar residues" evidence="2">
    <location>
        <begin position="214"/>
        <end position="233"/>
    </location>
</feature>
<sequence length="591" mass="63275">MPDLRSGSRTGSPSTAQAAEGATTSTLTRQGPPRAKRRRVDSASQSTARKTPRGKSSQKPRLQVEVYIKDVPRRRPPKSDKPTRFDAPEPDILKSDTASVASSKAPQHFNTSLSQVLAESTPGTSRATVKVFTGLPTPARPSTAQPKSKQPVASTSTFSVTSMQTSLVAAMKPAERSTDNEPGSASDHNHKRKRTTVTQKAPTPSLPRVVANKGKSSILTGFNSVSNKTSTGPSPERRVSTSAIAPTRVPLNTGTQTPSASALISDDARPMVSSTAGLLTPAPSAELEAGNATNGSPRRAPSIGEDSDELPSPSQRIDKGKQRAIEPQSPTVSIRSLPEPHPSQKPDQSDFVEARASTPVVEMDEGTSLEPATPKSVADGFYMMDWSESIFLPNEWVDMDEGDRAMYIPPGIKPFIEGMRTSLKAATEAQLAAELKLASEVKKHTQAERRIAELEAEVQRLRFGSTQGNSTTSDPLPPCGCRPEERRKWIESASDEIARVAMRNLGFALPESNGGESSSAEVEAVLPSPSSVRVAQDHAVDSTGGQPASADLKGKGRQAVEGPMSRQEMQAQLDYMRFKLREVTEGIDEDL</sequence>
<keyword evidence="4" id="KW-1185">Reference proteome</keyword>
<dbReference type="AlphaFoldDB" id="A0A4R0RW27"/>
<feature type="compositionally biased region" description="Basic and acidic residues" evidence="2">
    <location>
        <begin position="67"/>
        <end position="94"/>
    </location>
</feature>
<accession>A0A4R0RW27</accession>
<organism evidence="3 4">
    <name type="scientific">Steccherinum ochraceum</name>
    <dbReference type="NCBI Taxonomy" id="92696"/>
    <lineage>
        <taxon>Eukaryota</taxon>
        <taxon>Fungi</taxon>
        <taxon>Dikarya</taxon>
        <taxon>Basidiomycota</taxon>
        <taxon>Agaricomycotina</taxon>
        <taxon>Agaricomycetes</taxon>
        <taxon>Polyporales</taxon>
        <taxon>Steccherinaceae</taxon>
        <taxon>Steccherinum</taxon>
    </lineage>
</organism>
<feature type="region of interest" description="Disordered" evidence="2">
    <location>
        <begin position="1"/>
        <end position="351"/>
    </location>
</feature>
<feature type="compositionally biased region" description="Polar residues" evidence="2">
    <location>
        <begin position="96"/>
        <end position="127"/>
    </location>
</feature>
<feature type="compositionally biased region" description="Polar residues" evidence="2">
    <location>
        <begin position="240"/>
        <end position="262"/>
    </location>
</feature>
<name>A0A4R0RW27_9APHY</name>
<dbReference type="EMBL" id="RWJN01000113">
    <property type="protein sequence ID" value="TCD67034.1"/>
    <property type="molecule type" value="Genomic_DNA"/>
</dbReference>
<proteinExistence type="predicted"/>
<evidence type="ECO:0000256" key="1">
    <source>
        <dbReference type="SAM" id="Coils"/>
    </source>
</evidence>
<protein>
    <submittedName>
        <fullName evidence="3">Uncharacterized protein</fullName>
    </submittedName>
</protein>
<dbReference type="OrthoDB" id="10685991at2759"/>
<feature type="coiled-coil region" evidence="1">
    <location>
        <begin position="437"/>
        <end position="464"/>
    </location>
</feature>
<comment type="caution">
    <text evidence="3">The sequence shown here is derived from an EMBL/GenBank/DDBJ whole genome shotgun (WGS) entry which is preliminary data.</text>
</comment>
<evidence type="ECO:0000256" key="2">
    <source>
        <dbReference type="SAM" id="MobiDB-lite"/>
    </source>
</evidence>
<feature type="compositionally biased region" description="Polar residues" evidence="2">
    <location>
        <begin position="7"/>
        <end position="29"/>
    </location>
</feature>
<gene>
    <name evidence="3" type="ORF">EIP91_000654</name>
</gene>
<feature type="region of interest" description="Disordered" evidence="2">
    <location>
        <begin position="527"/>
        <end position="567"/>
    </location>
</feature>
<dbReference type="Proteomes" id="UP000292702">
    <property type="component" value="Unassembled WGS sequence"/>
</dbReference>
<evidence type="ECO:0000313" key="3">
    <source>
        <dbReference type="EMBL" id="TCD67034.1"/>
    </source>
</evidence>
<reference evidence="3 4" key="1">
    <citation type="submission" date="2018-11" db="EMBL/GenBank/DDBJ databases">
        <title>Genome assembly of Steccherinum ochraceum LE-BIN_3174, the white-rot fungus of the Steccherinaceae family (The Residual Polyporoid clade, Polyporales, Basidiomycota).</title>
        <authorList>
            <person name="Fedorova T.V."/>
            <person name="Glazunova O.A."/>
            <person name="Landesman E.O."/>
            <person name="Moiseenko K.V."/>
            <person name="Psurtseva N.V."/>
            <person name="Savinova O.S."/>
            <person name="Shakhova N.V."/>
            <person name="Tyazhelova T.V."/>
            <person name="Vasina D.V."/>
        </authorList>
    </citation>
    <scope>NUCLEOTIDE SEQUENCE [LARGE SCALE GENOMIC DNA]</scope>
    <source>
        <strain evidence="3 4">LE-BIN_3174</strain>
    </source>
</reference>
<feature type="compositionally biased region" description="Polar residues" evidence="2">
    <location>
        <begin position="140"/>
        <end position="167"/>
    </location>
</feature>
<keyword evidence="1" id="KW-0175">Coiled coil</keyword>
<evidence type="ECO:0000313" key="4">
    <source>
        <dbReference type="Proteomes" id="UP000292702"/>
    </source>
</evidence>